<reference evidence="1 2" key="1">
    <citation type="journal article" date="2012" name="J. Virol.">
        <title>Complete Genome Sequences of 138 Mycobacteriophages.</title>
        <authorList>
            <consortium name="the Science Education Alliance Phage Hunters Advancing Genomics and Evolutionary Science Program"/>
            <consortium name="the KwaZulu-Natal Research Institute for Tuberculosis and HIV Mycobacterial Genetics Course Students"/>
            <consortium name="the Phage Hunters Integrating Research and Education Program"/>
            <person name="Hatfull G.F."/>
        </authorList>
    </citation>
    <scope>NUCLEOTIDE SEQUENCE [LARGE SCALE GENOMIC DNA]</scope>
    <source>
        <strain evidence="1">Baka</strain>
    </source>
</reference>
<evidence type="ECO:0000313" key="2">
    <source>
        <dbReference type="Proteomes" id="UP000008404"/>
    </source>
</evidence>
<dbReference type="RefSeq" id="YP_009636365.1">
    <property type="nucleotide sequence ID" value="NC_042316.1"/>
</dbReference>
<protein>
    <submittedName>
        <fullName evidence="1">Uncharacterized protein</fullName>
    </submittedName>
</protein>
<gene>
    <name evidence="1" type="primary">195</name>
    <name evidence="1" type="ORF">PBI_BAKA_195</name>
</gene>
<dbReference type="GeneID" id="40233102"/>
<evidence type="ECO:0000313" key="1">
    <source>
        <dbReference type="EMBL" id="AEK08248.1"/>
    </source>
</evidence>
<name>G1D0F2_9CAUD</name>
<sequence length="136" mass="14424">MSVYDEAVQLLRDNIGSLPDDEFGHLNLFPFSYESDETNGLKLKVCMSIAKLLQNSGLLASDEAAPAVSKSVRVSCSSCDTTLLSTVVSETGGAPVPAAAVISSLSKMDTACPHKVMTLDDQRKMIQQAIEGASNE</sequence>
<keyword evidence="2" id="KW-1185">Reference proteome</keyword>
<proteinExistence type="predicted"/>
<dbReference type="KEGG" id="vg:40233102"/>
<organism evidence="1 2">
    <name type="scientific">Mycobacterium phage Baka</name>
    <dbReference type="NCBI Taxonomy" id="2902882"/>
    <lineage>
        <taxon>Viruses</taxon>
        <taxon>Duplodnaviria</taxon>
        <taxon>Heunggongvirae</taxon>
        <taxon>Uroviricota</taxon>
        <taxon>Caudoviricetes</taxon>
        <taxon>Omegavirus</taxon>
        <taxon>Omegavirus baka</taxon>
    </lineage>
</organism>
<dbReference type="Proteomes" id="UP000008404">
    <property type="component" value="Segment"/>
</dbReference>
<dbReference type="EMBL" id="JF937090">
    <property type="protein sequence ID" value="AEK08248.1"/>
    <property type="molecule type" value="Genomic_DNA"/>
</dbReference>
<accession>G1D0F2</accession>